<comment type="subcellular location">
    <subcellularLocation>
        <location evidence="1">Membrane</location>
        <topology evidence="1">Multi-pass membrane protein</topology>
    </subcellularLocation>
</comment>
<feature type="transmembrane region" description="Helical" evidence="5">
    <location>
        <begin position="185"/>
        <end position="203"/>
    </location>
</feature>
<dbReference type="PANTHER" id="PTHR43021:SF2">
    <property type="entry name" value="CATION_H+ EXCHANGER DOMAIN-CONTAINING PROTEIN"/>
    <property type="match status" value="1"/>
</dbReference>
<feature type="transmembrane region" description="Helical" evidence="5">
    <location>
        <begin position="142"/>
        <end position="165"/>
    </location>
</feature>
<dbReference type="Gene3D" id="1.20.1530.20">
    <property type="match status" value="1"/>
</dbReference>
<dbReference type="GO" id="GO:0015297">
    <property type="term" value="F:antiporter activity"/>
    <property type="evidence" value="ECO:0007669"/>
    <property type="project" value="InterPro"/>
</dbReference>
<evidence type="ECO:0000256" key="2">
    <source>
        <dbReference type="ARBA" id="ARBA00022692"/>
    </source>
</evidence>
<reference evidence="7" key="1">
    <citation type="submission" date="2018-05" db="EMBL/GenBank/DDBJ databases">
        <authorList>
            <person name="Lanie J.A."/>
            <person name="Ng W.-L."/>
            <person name="Kazmierczak K.M."/>
            <person name="Andrzejewski T.M."/>
            <person name="Davidsen T.M."/>
            <person name="Wayne K.J."/>
            <person name="Tettelin H."/>
            <person name="Glass J.I."/>
            <person name="Rusch D."/>
            <person name="Podicherti R."/>
            <person name="Tsui H.-C.T."/>
            <person name="Winkler M.E."/>
        </authorList>
    </citation>
    <scope>NUCLEOTIDE SEQUENCE</scope>
</reference>
<protein>
    <recommendedName>
        <fullName evidence="6">Cation/H+ exchanger transmembrane domain-containing protein</fullName>
    </recommendedName>
</protein>
<accession>A0A382QE54</accession>
<dbReference type="GO" id="GO:1902600">
    <property type="term" value="P:proton transmembrane transport"/>
    <property type="evidence" value="ECO:0007669"/>
    <property type="project" value="InterPro"/>
</dbReference>
<feature type="transmembrane region" description="Helical" evidence="5">
    <location>
        <begin position="70"/>
        <end position="96"/>
    </location>
</feature>
<keyword evidence="4 5" id="KW-0472">Membrane</keyword>
<keyword evidence="3 5" id="KW-1133">Transmembrane helix</keyword>
<evidence type="ECO:0000256" key="3">
    <source>
        <dbReference type="ARBA" id="ARBA00022989"/>
    </source>
</evidence>
<proteinExistence type="predicted"/>
<evidence type="ECO:0000256" key="1">
    <source>
        <dbReference type="ARBA" id="ARBA00004141"/>
    </source>
</evidence>
<keyword evidence="2 5" id="KW-0812">Transmembrane</keyword>
<name>A0A382QE54_9ZZZZ</name>
<feature type="domain" description="Cation/H+ exchanger transmembrane" evidence="6">
    <location>
        <begin position="5"/>
        <end position="330"/>
    </location>
</feature>
<sequence length="333" mass="35078">SRVIGIIKLPSVTGYLLIGLLLGPSVTNIVTSETVDELSKVFTPVILGVIAYMIGGNLPLSTLKGLKKNILIITIFEGGFAWLFALLLVTFVSPILLPGLSLDFKTALTMGIVIGGISLATAPAVTMAIIEELKVRGPLPTTLLGVVALDDALAIIAFAISIGVGAGILGNDMTASPMQLVTKEIFAICMSILMGIVLGYGLVFIGRLTRNKQELLVLILGTIIISSEISSIFNLFPLLTNMTLGFTVVNRSKQSEDNVGILTDIQEVMFSLFFSLAGAHLDLRVIESAGLLALLIVLGRSGGKLIGAWVGATVSGAPQVVRRYLGFTLMPKA</sequence>
<evidence type="ECO:0000256" key="4">
    <source>
        <dbReference type="ARBA" id="ARBA00023136"/>
    </source>
</evidence>
<feature type="transmembrane region" description="Helical" evidence="5">
    <location>
        <begin position="108"/>
        <end position="130"/>
    </location>
</feature>
<organism evidence="7">
    <name type="scientific">marine metagenome</name>
    <dbReference type="NCBI Taxonomy" id="408172"/>
    <lineage>
        <taxon>unclassified sequences</taxon>
        <taxon>metagenomes</taxon>
        <taxon>ecological metagenomes</taxon>
    </lineage>
</organism>
<feature type="transmembrane region" description="Helical" evidence="5">
    <location>
        <begin position="12"/>
        <end position="29"/>
    </location>
</feature>
<dbReference type="PANTHER" id="PTHR43021">
    <property type="entry name" value="NA(+)/H(+) ANTIPORTER-RELATED"/>
    <property type="match status" value="1"/>
</dbReference>
<evidence type="ECO:0000259" key="6">
    <source>
        <dbReference type="Pfam" id="PF00999"/>
    </source>
</evidence>
<dbReference type="InterPro" id="IPR006153">
    <property type="entry name" value="Cation/H_exchanger_TM"/>
</dbReference>
<dbReference type="AlphaFoldDB" id="A0A382QE54"/>
<dbReference type="GO" id="GO:0016020">
    <property type="term" value="C:membrane"/>
    <property type="evidence" value="ECO:0007669"/>
    <property type="project" value="UniProtKB-SubCell"/>
</dbReference>
<feature type="transmembrane region" description="Helical" evidence="5">
    <location>
        <begin position="215"/>
        <end position="239"/>
    </location>
</feature>
<feature type="non-terminal residue" evidence="7">
    <location>
        <position position="333"/>
    </location>
</feature>
<feature type="transmembrane region" description="Helical" evidence="5">
    <location>
        <begin position="41"/>
        <end position="58"/>
    </location>
</feature>
<feature type="non-terminal residue" evidence="7">
    <location>
        <position position="1"/>
    </location>
</feature>
<dbReference type="InterPro" id="IPR038770">
    <property type="entry name" value="Na+/solute_symporter_sf"/>
</dbReference>
<evidence type="ECO:0000256" key="5">
    <source>
        <dbReference type="SAM" id="Phobius"/>
    </source>
</evidence>
<dbReference type="Pfam" id="PF00999">
    <property type="entry name" value="Na_H_Exchanger"/>
    <property type="match status" value="1"/>
</dbReference>
<dbReference type="EMBL" id="UINC01113550">
    <property type="protein sequence ID" value="SVC83240.1"/>
    <property type="molecule type" value="Genomic_DNA"/>
</dbReference>
<gene>
    <name evidence="7" type="ORF">METZ01_LOCUS336094</name>
</gene>
<evidence type="ECO:0000313" key="7">
    <source>
        <dbReference type="EMBL" id="SVC83240.1"/>
    </source>
</evidence>